<organism evidence="1 2">
    <name type="scientific">Galerina marginata (strain CBS 339.88)</name>
    <dbReference type="NCBI Taxonomy" id="685588"/>
    <lineage>
        <taxon>Eukaryota</taxon>
        <taxon>Fungi</taxon>
        <taxon>Dikarya</taxon>
        <taxon>Basidiomycota</taxon>
        <taxon>Agaricomycotina</taxon>
        <taxon>Agaricomycetes</taxon>
        <taxon>Agaricomycetidae</taxon>
        <taxon>Agaricales</taxon>
        <taxon>Agaricineae</taxon>
        <taxon>Strophariaceae</taxon>
        <taxon>Galerina</taxon>
    </lineage>
</organism>
<dbReference type="EMBL" id="KL142459">
    <property type="protein sequence ID" value="KDR65299.1"/>
    <property type="molecule type" value="Genomic_DNA"/>
</dbReference>
<dbReference type="OrthoDB" id="3236341at2759"/>
<dbReference type="HOGENOM" id="CLU_073389_0_0_1"/>
<evidence type="ECO:0000313" key="1">
    <source>
        <dbReference type="EMBL" id="KDR65299.1"/>
    </source>
</evidence>
<name>A0A067SBZ3_GALM3</name>
<sequence length="216" mass="24745">TPLGRQAKLLICLLSVENKVDTFQSAAPPFQISEELKTNIHNYALAVLLSVKISAYKGNIPRNHILDIIRKYRFDMPAGIEHDYASWEKIKTQVSYALTQLRSKIKKIIHQSILSNQNIFVLAQQIVKDTPCRPTRKVYIECEGSDRYWNRIDDRLEFIRKTADSSASKVTKAFNAILKTDRELYGADEDYEIKDTLPDEFQQRVDDVVSGVVAPE</sequence>
<gene>
    <name evidence="1" type="ORF">GALMADRAFT_82028</name>
</gene>
<feature type="non-terminal residue" evidence="1">
    <location>
        <position position="1"/>
    </location>
</feature>
<accession>A0A067SBZ3</accession>
<proteinExistence type="predicted"/>
<reference evidence="2" key="1">
    <citation type="journal article" date="2014" name="Proc. Natl. Acad. Sci. U.S.A.">
        <title>Extensive sampling of basidiomycete genomes demonstrates inadequacy of the white-rot/brown-rot paradigm for wood decay fungi.</title>
        <authorList>
            <person name="Riley R."/>
            <person name="Salamov A.A."/>
            <person name="Brown D.W."/>
            <person name="Nagy L.G."/>
            <person name="Floudas D."/>
            <person name="Held B.W."/>
            <person name="Levasseur A."/>
            <person name="Lombard V."/>
            <person name="Morin E."/>
            <person name="Otillar R."/>
            <person name="Lindquist E.A."/>
            <person name="Sun H."/>
            <person name="LaButti K.M."/>
            <person name="Schmutz J."/>
            <person name="Jabbour D."/>
            <person name="Luo H."/>
            <person name="Baker S.E."/>
            <person name="Pisabarro A.G."/>
            <person name="Walton J.D."/>
            <person name="Blanchette R.A."/>
            <person name="Henrissat B."/>
            <person name="Martin F."/>
            <person name="Cullen D."/>
            <person name="Hibbett D.S."/>
            <person name="Grigoriev I.V."/>
        </authorList>
    </citation>
    <scope>NUCLEOTIDE SEQUENCE [LARGE SCALE GENOMIC DNA]</scope>
    <source>
        <strain evidence="2">CBS 339.88</strain>
    </source>
</reference>
<dbReference type="AlphaFoldDB" id="A0A067SBZ3"/>
<dbReference type="Proteomes" id="UP000027222">
    <property type="component" value="Unassembled WGS sequence"/>
</dbReference>
<evidence type="ECO:0000313" key="2">
    <source>
        <dbReference type="Proteomes" id="UP000027222"/>
    </source>
</evidence>
<protein>
    <submittedName>
        <fullName evidence="1">Uncharacterized protein</fullName>
    </submittedName>
</protein>
<keyword evidence="2" id="KW-1185">Reference proteome</keyword>